<dbReference type="InterPro" id="IPR051689">
    <property type="entry name" value="Sterol_desaturase/TMEM195"/>
</dbReference>
<comment type="caution">
    <text evidence="9">The sequence shown here is derived from an EMBL/GenBank/DDBJ whole genome shotgun (WGS) entry which is preliminary data.</text>
</comment>
<dbReference type="AlphaFoldDB" id="A0A2T5P8K7"/>
<dbReference type="Pfam" id="PF04116">
    <property type="entry name" value="FA_hydroxylase"/>
    <property type="match status" value="1"/>
</dbReference>
<dbReference type="GO" id="GO:0008610">
    <property type="term" value="P:lipid biosynthetic process"/>
    <property type="evidence" value="ECO:0007669"/>
    <property type="project" value="InterPro"/>
</dbReference>
<protein>
    <submittedName>
        <fullName evidence="9">Sterol desaturase family protein</fullName>
    </submittedName>
</protein>
<sequence length="298" mass="35151">MLELFASLWTQIDLRRDLLLILTPLFTATLLVDLLSARRRGRYRLADSLASIGLGGIYLAVDALLVVFLVLPVYHLVHQVRLLDFAMTPLAFVVLFFGLELCFYWFHRASHRIRWFWAAHVVHHSSEQMNFTTASRQSLFYGFAGNWLFYLPLVWLGFAPEWVLFMFSASLAYQYFIHTQSVGKLPRPLEWFFNTPSHHRAHHGRNPQYIDRNYGGVLILYDRLFGTFVEEDEPVEYGIIRQVRSFNPLWLNLHEWVDLARDIARPGPLGQRLRHLWMPPEWQRPEVIDERDAQRSRL</sequence>
<dbReference type="EMBL" id="QASN01000019">
    <property type="protein sequence ID" value="PTU74053.1"/>
    <property type="molecule type" value="Genomic_DNA"/>
</dbReference>
<evidence type="ECO:0000256" key="2">
    <source>
        <dbReference type="ARBA" id="ARBA00022692"/>
    </source>
</evidence>
<dbReference type="GO" id="GO:0050479">
    <property type="term" value="F:glyceryl-ether monooxygenase activity"/>
    <property type="evidence" value="ECO:0007669"/>
    <property type="project" value="TreeGrafter"/>
</dbReference>
<evidence type="ECO:0000256" key="7">
    <source>
        <dbReference type="SAM" id="Phobius"/>
    </source>
</evidence>
<comment type="subcellular location">
    <subcellularLocation>
        <location evidence="1">Endomembrane system</location>
        <topology evidence="1">Multi-pass membrane protein</topology>
    </subcellularLocation>
</comment>
<evidence type="ECO:0000256" key="3">
    <source>
        <dbReference type="ARBA" id="ARBA00022989"/>
    </source>
</evidence>
<keyword evidence="6 7" id="KW-0472">Membrane</keyword>
<keyword evidence="10" id="KW-1185">Reference proteome</keyword>
<dbReference type="PANTHER" id="PTHR21624">
    <property type="entry name" value="STEROL DESATURASE-RELATED PROTEIN"/>
    <property type="match status" value="1"/>
</dbReference>
<evidence type="ECO:0000256" key="6">
    <source>
        <dbReference type="ARBA" id="ARBA00023136"/>
    </source>
</evidence>
<dbReference type="GO" id="GO:0005506">
    <property type="term" value="F:iron ion binding"/>
    <property type="evidence" value="ECO:0007669"/>
    <property type="project" value="InterPro"/>
</dbReference>
<evidence type="ECO:0000313" key="9">
    <source>
        <dbReference type="EMBL" id="PTU74053.1"/>
    </source>
</evidence>
<evidence type="ECO:0000256" key="5">
    <source>
        <dbReference type="ARBA" id="ARBA00023098"/>
    </source>
</evidence>
<feature type="transmembrane region" description="Helical" evidence="7">
    <location>
        <begin position="86"/>
        <end position="106"/>
    </location>
</feature>
<dbReference type="PANTHER" id="PTHR21624:SF1">
    <property type="entry name" value="ALKYLGLYCEROL MONOOXYGENASE"/>
    <property type="match status" value="1"/>
</dbReference>
<reference evidence="9 10" key="1">
    <citation type="submission" date="2018-04" db="EMBL/GenBank/DDBJ databases">
        <title>Pseudomonas sp. nov., isolated from mangrove soil.</title>
        <authorList>
            <person name="Chen C."/>
        </authorList>
    </citation>
    <scope>NUCLEOTIDE SEQUENCE [LARGE SCALE GENOMIC DNA]</scope>
    <source>
        <strain evidence="9 10">TC-11</strain>
    </source>
</reference>
<dbReference type="InterPro" id="IPR006694">
    <property type="entry name" value="Fatty_acid_hydroxylase"/>
</dbReference>
<feature type="transmembrane region" description="Helical" evidence="7">
    <location>
        <begin position="138"/>
        <end position="156"/>
    </location>
</feature>
<feature type="transmembrane region" description="Helical" evidence="7">
    <location>
        <begin position="18"/>
        <end position="37"/>
    </location>
</feature>
<evidence type="ECO:0000259" key="8">
    <source>
        <dbReference type="Pfam" id="PF04116"/>
    </source>
</evidence>
<evidence type="ECO:0000256" key="4">
    <source>
        <dbReference type="ARBA" id="ARBA00023002"/>
    </source>
</evidence>
<evidence type="ECO:0000256" key="1">
    <source>
        <dbReference type="ARBA" id="ARBA00004127"/>
    </source>
</evidence>
<dbReference type="RefSeq" id="WP_108107487.1">
    <property type="nucleotide sequence ID" value="NZ_QASN01000019.1"/>
</dbReference>
<name>A0A2T5P8K7_9PSED</name>
<accession>A0A2T5P8K7</accession>
<keyword evidence="3 7" id="KW-1133">Transmembrane helix</keyword>
<keyword evidence="2 7" id="KW-0812">Transmembrane</keyword>
<dbReference type="GO" id="GO:0006643">
    <property type="term" value="P:membrane lipid metabolic process"/>
    <property type="evidence" value="ECO:0007669"/>
    <property type="project" value="TreeGrafter"/>
</dbReference>
<feature type="transmembrane region" description="Helical" evidence="7">
    <location>
        <begin position="49"/>
        <end position="74"/>
    </location>
</feature>
<proteinExistence type="predicted"/>
<dbReference type="Proteomes" id="UP000244064">
    <property type="component" value="Unassembled WGS sequence"/>
</dbReference>
<feature type="domain" description="Fatty acid hydroxylase" evidence="8">
    <location>
        <begin position="92"/>
        <end position="227"/>
    </location>
</feature>
<evidence type="ECO:0000313" key="10">
    <source>
        <dbReference type="Proteomes" id="UP000244064"/>
    </source>
</evidence>
<dbReference type="GO" id="GO:0016020">
    <property type="term" value="C:membrane"/>
    <property type="evidence" value="ECO:0007669"/>
    <property type="project" value="GOC"/>
</dbReference>
<dbReference type="GO" id="GO:0012505">
    <property type="term" value="C:endomembrane system"/>
    <property type="evidence" value="ECO:0007669"/>
    <property type="project" value="UniProtKB-SubCell"/>
</dbReference>
<keyword evidence="4" id="KW-0560">Oxidoreductase</keyword>
<dbReference type="OrthoDB" id="9770329at2"/>
<organism evidence="9 10">
    <name type="scientific">Pseudomonas mangrovi</name>
    <dbReference type="NCBI Taxonomy" id="2161748"/>
    <lineage>
        <taxon>Bacteria</taxon>
        <taxon>Pseudomonadati</taxon>
        <taxon>Pseudomonadota</taxon>
        <taxon>Gammaproteobacteria</taxon>
        <taxon>Pseudomonadales</taxon>
        <taxon>Pseudomonadaceae</taxon>
        <taxon>Pseudomonas</taxon>
    </lineage>
</organism>
<keyword evidence="5" id="KW-0443">Lipid metabolism</keyword>
<gene>
    <name evidence="9" type="ORF">DBO85_11890</name>
</gene>